<feature type="transmembrane region" description="Helical" evidence="5">
    <location>
        <begin position="204"/>
        <end position="226"/>
    </location>
</feature>
<evidence type="ECO:0000313" key="7">
    <source>
        <dbReference type="EMBL" id="OQD71010.1"/>
    </source>
</evidence>
<organism evidence="7 8">
    <name type="scientific">Penicillium polonicum</name>
    <dbReference type="NCBI Taxonomy" id="60169"/>
    <lineage>
        <taxon>Eukaryota</taxon>
        <taxon>Fungi</taxon>
        <taxon>Dikarya</taxon>
        <taxon>Ascomycota</taxon>
        <taxon>Pezizomycotina</taxon>
        <taxon>Eurotiomycetes</taxon>
        <taxon>Eurotiomycetidae</taxon>
        <taxon>Eurotiales</taxon>
        <taxon>Aspergillaceae</taxon>
        <taxon>Penicillium</taxon>
    </lineage>
</organism>
<proteinExistence type="predicted"/>
<dbReference type="SUPFAM" id="SSF103473">
    <property type="entry name" value="MFS general substrate transporter"/>
    <property type="match status" value="1"/>
</dbReference>
<feature type="transmembrane region" description="Helical" evidence="5">
    <location>
        <begin position="410"/>
        <end position="432"/>
    </location>
</feature>
<evidence type="ECO:0000259" key="6">
    <source>
        <dbReference type="PROSITE" id="PS50850"/>
    </source>
</evidence>
<evidence type="ECO:0000256" key="4">
    <source>
        <dbReference type="ARBA" id="ARBA00023136"/>
    </source>
</evidence>
<sequence length="548" mass="58864">MDQHTTLTLVDNNEPRLAPRDLEKRRAVSISSENLPEQEEETGNYAQGLQLSLICISLCLCVFLVGLDATILTTAIPSITNEFGSVEDVGWYDAAFRLTSCMSQLSQGKLFDNYSIKWVFLFNMVIFEAGILISGLASSSPVFIIGRAITGLGFSGISQGCMVIVAMSTPLQKRATYLGFISASEYTAMATAPIIGGALTSSLSWRWCFFINLPTAAAPAAMILMLKLPNMALRNNNKSQIQRLRELDLLGCCFFAPAVLCLLLALQWGGSTYNWSNARIIVLLVLAPLIFMVFCFIQHVKQDSAMLPPRIIRKRVILAGALFSLSLSACRAIVQYYLAIWFQTVRGVTALQSGISTLPMVIAILVSAVGTGRFMSKTGIYTQIMIPAGLLVVAGVGIMTSFSSETPKRLWIPSLILLGIGSGSSVSIPFIAAQTVLSLEDLSAGMALMTFSQDLGEAVFISIAQTIFLNRLTSTLQVTAPDLDPGSVIHLGATNLAGKVPSQDVAAVAFSYGLAVRSTFYLAVALAGVLVITALPLQKSPLKVGRKS</sequence>
<dbReference type="InterPro" id="IPR020846">
    <property type="entry name" value="MFS_dom"/>
</dbReference>
<feature type="transmembrane region" description="Helical" evidence="5">
    <location>
        <begin position="118"/>
        <end position="138"/>
    </location>
</feature>
<dbReference type="CDD" id="cd17502">
    <property type="entry name" value="MFS_Azr1_MDR_like"/>
    <property type="match status" value="1"/>
</dbReference>
<dbReference type="GO" id="GO:0022857">
    <property type="term" value="F:transmembrane transporter activity"/>
    <property type="evidence" value="ECO:0007669"/>
    <property type="project" value="InterPro"/>
</dbReference>
<feature type="transmembrane region" description="Helical" evidence="5">
    <location>
        <begin position="520"/>
        <end position="537"/>
    </location>
</feature>
<evidence type="ECO:0000256" key="2">
    <source>
        <dbReference type="ARBA" id="ARBA00022692"/>
    </source>
</evidence>
<feature type="domain" description="Major facilitator superfamily (MFS) profile" evidence="6">
    <location>
        <begin position="54"/>
        <end position="542"/>
    </location>
</feature>
<name>A0A1V6P227_PENPO</name>
<dbReference type="STRING" id="60169.A0A1V6P227"/>
<dbReference type="PANTHER" id="PTHR23501">
    <property type="entry name" value="MAJOR FACILITATOR SUPERFAMILY"/>
    <property type="match status" value="1"/>
</dbReference>
<feature type="transmembrane region" description="Helical" evidence="5">
    <location>
        <begin position="144"/>
        <end position="165"/>
    </location>
</feature>
<feature type="transmembrane region" description="Helical" evidence="5">
    <location>
        <begin position="350"/>
        <end position="372"/>
    </location>
</feature>
<keyword evidence="8" id="KW-1185">Reference proteome</keyword>
<feature type="transmembrane region" description="Helical" evidence="5">
    <location>
        <begin position="177"/>
        <end position="198"/>
    </location>
</feature>
<dbReference type="AlphaFoldDB" id="A0A1V6P227"/>
<comment type="subcellular location">
    <subcellularLocation>
        <location evidence="1">Membrane</location>
        <topology evidence="1">Multi-pass membrane protein</topology>
    </subcellularLocation>
</comment>
<keyword evidence="2 5" id="KW-0812">Transmembrane</keyword>
<evidence type="ECO:0000256" key="5">
    <source>
        <dbReference type="SAM" id="Phobius"/>
    </source>
</evidence>
<dbReference type="GO" id="GO:0005886">
    <property type="term" value="C:plasma membrane"/>
    <property type="evidence" value="ECO:0007669"/>
    <property type="project" value="TreeGrafter"/>
</dbReference>
<dbReference type="InterPro" id="IPR036259">
    <property type="entry name" value="MFS_trans_sf"/>
</dbReference>
<accession>A0A1V6P227</accession>
<dbReference type="Proteomes" id="UP000191408">
    <property type="component" value="Unassembled WGS sequence"/>
</dbReference>
<keyword evidence="3 5" id="KW-1133">Transmembrane helix</keyword>
<gene>
    <name evidence="7" type="ORF">PENPOL_c001G03416</name>
</gene>
<feature type="transmembrane region" description="Helical" evidence="5">
    <location>
        <begin position="278"/>
        <end position="297"/>
    </location>
</feature>
<reference evidence="8" key="1">
    <citation type="journal article" date="2017" name="Nat. Microbiol.">
        <title>Global analysis of biosynthetic gene clusters reveals vast potential of secondary metabolite production in Penicillium species.</title>
        <authorList>
            <person name="Nielsen J.C."/>
            <person name="Grijseels S."/>
            <person name="Prigent S."/>
            <person name="Ji B."/>
            <person name="Dainat J."/>
            <person name="Nielsen K.F."/>
            <person name="Frisvad J.C."/>
            <person name="Workman M."/>
            <person name="Nielsen J."/>
        </authorList>
    </citation>
    <scope>NUCLEOTIDE SEQUENCE [LARGE SCALE GENOMIC DNA]</scope>
    <source>
        <strain evidence="8">IBT 4502</strain>
    </source>
</reference>
<protein>
    <recommendedName>
        <fullName evidence="6">Major facilitator superfamily (MFS) profile domain-containing protein</fullName>
    </recommendedName>
</protein>
<dbReference type="Gene3D" id="1.20.1250.20">
    <property type="entry name" value="MFS general substrate transporter like domains"/>
    <property type="match status" value="2"/>
</dbReference>
<dbReference type="PROSITE" id="PS50850">
    <property type="entry name" value="MFS"/>
    <property type="match status" value="1"/>
</dbReference>
<evidence type="ECO:0000256" key="3">
    <source>
        <dbReference type="ARBA" id="ARBA00022989"/>
    </source>
</evidence>
<dbReference type="EMBL" id="MDYM01000001">
    <property type="protein sequence ID" value="OQD71010.1"/>
    <property type="molecule type" value="Genomic_DNA"/>
</dbReference>
<feature type="transmembrane region" description="Helical" evidence="5">
    <location>
        <begin position="384"/>
        <end position="404"/>
    </location>
</feature>
<feature type="transmembrane region" description="Helical" evidence="5">
    <location>
        <begin position="317"/>
        <end position="338"/>
    </location>
</feature>
<evidence type="ECO:0000313" key="8">
    <source>
        <dbReference type="Proteomes" id="UP000191408"/>
    </source>
</evidence>
<comment type="caution">
    <text evidence="7">The sequence shown here is derived from an EMBL/GenBank/DDBJ whole genome shotgun (WGS) entry which is preliminary data.</text>
</comment>
<evidence type="ECO:0000256" key="1">
    <source>
        <dbReference type="ARBA" id="ARBA00004141"/>
    </source>
</evidence>
<dbReference type="Pfam" id="PF07690">
    <property type="entry name" value="MFS_1"/>
    <property type="match status" value="1"/>
</dbReference>
<feature type="transmembrane region" description="Helical" evidence="5">
    <location>
        <begin position="247"/>
        <end position="266"/>
    </location>
</feature>
<dbReference type="PANTHER" id="PTHR23501:SF198">
    <property type="entry name" value="AZOLE RESISTANCE PROTEIN 1-RELATED"/>
    <property type="match status" value="1"/>
</dbReference>
<keyword evidence="4 5" id="KW-0472">Membrane</keyword>
<feature type="transmembrane region" description="Helical" evidence="5">
    <location>
        <begin position="45"/>
        <end position="67"/>
    </location>
</feature>
<dbReference type="InterPro" id="IPR011701">
    <property type="entry name" value="MFS"/>
</dbReference>
<dbReference type="OrthoDB" id="1405469at2759"/>